<comment type="caution">
    <text evidence="3">The sequence shown here is derived from an EMBL/GenBank/DDBJ whole genome shotgun (WGS) entry which is preliminary data.</text>
</comment>
<evidence type="ECO:0000313" key="4">
    <source>
        <dbReference type="Proteomes" id="UP000291485"/>
    </source>
</evidence>
<protein>
    <recommendedName>
        <fullName evidence="2">Macroglobulin domain-containing protein</fullName>
    </recommendedName>
</protein>
<dbReference type="OrthoDB" id="609485at2"/>
<dbReference type="EMBL" id="SJSN01000013">
    <property type="protein sequence ID" value="TCD05620.1"/>
    <property type="molecule type" value="Genomic_DNA"/>
</dbReference>
<dbReference type="Proteomes" id="UP000291485">
    <property type="component" value="Unassembled WGS sequence"/>
</dbReference>
<organism evidence="3 4">
    <name type="scientific">Pedobacter frigidisoli</name>
    <dbReference type="NCBI Taxonomy" id="2530455"/>
    <lineage>
        <taxon>Bacteria</taxon>
        <taxon>Pseudomonadati</taxon>
        <taxon>Bacteroidota</taxon>
        <taxon>Sphingobacteriia</taxon>
        <taxon>Sphingobacteriales</taxon>
        <taxon>Sphingobacteriaceae</taxon>
        <taxon>Pedobacter</taxon>
    </lineage>
</organism>
<dbReference type="Pfam" id="PF01835">
    <property type="entry name" value="MG2"/>
    <property type="match status" value="1"/>
</dbReference>
<feature type="signal peptide" evidence="1">
    <location>
        <begin position="1"/>
        <end position="21"/>
    </location>
</feature>
<keyword evidence="1" id="KW-0732">Signal</keyword>
<proteinExistence type="predicted"/>
<gene>
    <name evidence="3" type="ORF">EZ449_16155</name>
</gene>
<feature type="domain" description="Macroglobulin" evidence="2">
    <location>
        <begin position="41"/>
        <end position="123"/>
    </location>
</feature>
<sequence>MKIYKLYFFVLLAGVSSYCFAQQKSAAQTADPKTIKLFFEKAYLQTDRTYYSAGEDIWFSAYLVNAKSTSLTSSSSNLYVELISPKSDILDKKIIRLDNGLGKGDFKVPDSIPSGWYNIRAYTNWMRNFGNDFVFQKSIYLTNHLKENASYATRNADKKPLGTAQSSNKKSIVFFPEGGSLVEGLNSLVAFKVSDDLGNGLKALGSVISSKGDTITTFQSTDAGMGIFAFAPKANEFCKVVGLFGKEKFSTELPQILKKGLSLHISNDSLNIKAAISANESLFNEIKGKSLSIIIKHAGDNIYTGTVQLTKPIISVSIPTKDFPQGISIVTLIDDAGRPNCERLVFINGESKNKFTITPNKSAYKPREKVVLNVKATDVLGQPAKTSLSLAAVDGLIPDDGANIVSYLLLQSEIKGEIKNPDQYFDVNNPSRLKQLDLLLLTQGWRNYLWKKVADSAITVSYLPEPGLTIKGSVREKLGNKPLPNMHITLFGSGFSGDKLFATKTDQNGQYFLDGLKWYGNQPIKISSQDDKGKKGGWLQIDSVPKPISIQFKNGLQNFAKTIDAEISKRMDYNRTYKFGDSISLNDVEINAAKNKKITLFDETMMTFGYPEQVFNITSADYSFKGLEHFLLTKVNGAYLVEDTDTVGAEGITFLSNGAKIRPRFKINNREELVGERLDYYSLMMDQINQVKVQHLVNNSGSDVYLISLNLKDSALQGSNLHLLNVNLNGYYTARDFYSPNYSNPANANKDLRTTIFWSPSIKTNDKGEATVVFYNGDNKGNVLIKSDGITVKGNAISTKTSYKVQ</sequence>
<dbReference type="Gene3D" id="2.60.40.1930">
    <property type="match status" value="1"/>
</dbReference>
<feature type="chain" id="PRO_5021002019" description="Macroglobulin domain-containing protein" evidence="1">
    <location>
        <begin position="22"/>
        <end position="806"/>
    </location>
</feature>
<dbReference type="AlphaFoldDB" id="A0A4R0NZC3"/>
<reference evidence="3 4" key="1">
    <citation type="submission" date="2019-02" db="EMBL/GenBank/DDBJ databases">
        <title>Pedobacter sp. RP-3-11 sp. nov., isolated from Arctic soil.</title>
        <authorList>
            <person name="Dahal R.H."/>
        </authorList>
    </citation>
    <scope>NUCLEOTIDE SEQUENCE [LARGE SCALE GENOMIC DNA]</scope>
    <source>
        <strain evidence="3 4">RP-3-11</strain>
    </source>
</reference>
<evidence type="ECO:0000256" key="1">
    <source>
        <dbReference type="SAM" id="SignalP"/>
    </source>
</evidence>
<keyword evidence="4" id="KW-1185">Reference proteome</keyword>
<dbReference type="RefSeq" id="WP_131560710.1">
    <property type="nucleotide sequence ID" value="NZ_SJSN01000013.1"/>
</dbReference>
<dbReference type="InterPro" id="IPR002890">
    <property type="entry name" value="MG2"/>
</dbReference>
<accession>A0A4R0NZC3</accession>
<evidence type="ECO:0000313" key="3">
    <source>
        <dbReference type="EMBL" id="TCD05620.1"/>
    </source>
</evidence>
<name>A0A4R0NZC3_9SPHI</name>
<dbReference type="GO" id="GO:0004866">
    <property type="term" value="F:endopeptidase inhibitor activity"/>
    <property type="evidence" value="ECO:0007669"/>
    <property type="project" value="InterPro"/>
</dbReference>
<evidence type="ECO:0000259" key="2">
    <source>
        <dbReference type="Pfam" id="PF01835"/>
    </source>
</evidence>